<keyword evidence="3" id="KW-0472">Membrane</keyword>
<dbReference type="EMBL" id="JRHC01000002">
    <property type="protein sequence ID" value="KJF43884.1"/>
    <property type="molecule type" value="Genomic_DNA"/>
</dbReference>
<protein>
    <submittedName>
        <fullName evidence="4">Glycosyl transferase</fullName>
    </submittedName>
</protein>
<feature type="transmembrane region" description="Helical" evidence="3">
    <location>
        <begin position="218"/>
        <end position="237"/>
    </location>
</feature>
<dbReference type="AlphaFoldDB" id="A0A0D8JAY7"/>
<dbReference type="PANTHER" id="PTHR34136:SF1">
    <property type="entry name" value="UDP-N-ACETYL-D-MANNOSAMINURONIC ACID TRANSFERASE"/>
    <property type="match status" value="1"/>
</dbReference>
<dbReference type="RefSeq" id="WP_052670842.1">
    <property type="nucleotide sequence ID" value="NZ_JRHC01000002.1"/>
</dbReference>
<keyword evidence="5" id="KW-1185">Reference proteome</keyword>
<keyword evidence="3" id="KW-0812">Transmembrane</keyword>
<keyword evidence="1" id="KW-0328">Glycosyltransferase</keyword>
<dbReference type="InterPro" id="IPR004629">
    <property type="entry name" value="WecG_TagA_CpsF"/>
</dbReference>
<name>A0A0D8JAY7_9BACT</name>
<organism evidence="4 5">
    <name type="scientific">Draconibacterium sediminis</name>
    <dbReference type="NCBI Taxonomy" id="1544798"/>
    <lineage>
        <taxon>Bacteria</taxon>
        <taxon>Pseudomonadati</taxon>
        <taxon>Bacteroidota</taxon>
        <taxon>Bacteroidia</taxon>
        <taxon>Marinilabiliales</taxon>
        <taxon>Prolixibacteraceae</taxon>
        <taxon>Draconibacterium</taxon>
    </lineage>
</organism>
<dbReference type="CDD" id="cd06533">
    <property type="entry name" value="Glyco_transf_WecG_TagA"/>
    <property type="match status" value="1"/>
</dbReference>
<sequence>MDFLVKKIIDTGIADVNSLTQDSGTIYTFLNPVSYLDARKNRGLYANFDGIFADGSLLTSFIRIIHKKKVKRYSFDMTSVAPILFTYAIEANKSIYLVGSKQEEIEKAQQILTIHYPKLNIIGIRNGYFSSDEEINEEIENILKIKPDFVIVGMGAIRQEQFLLNMKNKGFSGIGFTCGGFLHQTSNNIINFYPRWIDNMNIRFLYRMYKEKHTRIRYLKAAFYFPVFFLVDCFLQGSNSKT</sequence>
<dbReference type="PATRIC" id="fig|1544798.3.peg.2663"/>
<proteinExistence type="predicted"/>
<reference evidence="4 5" key="1">
    <citation type="submission" date="2014-09" db="EMBL/GenBank/DDBJ databases">
        <title>Draft Genome Sequence of Draconibacterium sp. JN14CK-3.</title>
        <authorList>
            <person name="Dong C."/>
            <person name="Lai Q."/>
            <person name="Shao Z."/>
        </authorList>
    </citation>
    <scope>NUCLEOTIDE SEQUENCE [LARGE SCALE GENOMIC DNA]</scope>
    <source>
        <strain evidence="4 5">JN14CK-3</strain>
    </source>
</reference>
<evidence type="ECO:0000313" key="4">
    <source>
        <dbReference type="EMBL" id="KJF43884.1"/>
    </source>
</evidence>
<evidence type="ECO:0000256" key="3">
    <source>
        <dbReference type="SAM" id="Phobius"/>
    </source>
</evidence>
<dbReference type="Pfam" id="PF03808">
    <property type="entry name" value="Glyco_tran_WecG"/>
    <property type="match status" value="1"/>
</dbReference>
<dbReference type="Proteomes" id="UP000032544">
    <property type="component" value="Unassembled WGS sequence"/>
</dbReference>
<dbReference type="STRING" id="1544798.LH29_12515"/>
<dbReference type="GO" id="GO:0016758">
    <property type="term" value="F:hexosyltransferase activity"/>
    <property type="evidence" value="ECO:0007669"/>
    <property type="project" value="TreeGrafter"/>
</dbReference>
<evidence type="ECO:0000256" key="1">
    <source>
        <dbReference type="ARBA" id="ARBA00022676"/>
    </source>
</evidence>
<dbReference type="OrthoDB" id="9771846at2"/>
<comment type="caution">
    <text evidence="4">The sequence shown here is derived from an EMBL/GenBank/DDBJ whole genome shotgun (WGS) entry which is preliminary data.</text>
</comment>
<accession>A0A0D8JAY7</accession>
<keyword evidence="2 4" id="KW-0808">Transferase</keyword>
<keyword evidence="3" id="KW-1133">Transmembrane helix</keyword>
<dbReference type="PANTHER" id="PTHR34136">
    <property type="match status" value="1"/>
</dbReference>
<evidence type="ECO:0000256" key="2">
    <source>
        <dbReference type="ARBA" id="ARBA00022679"/>
    </source>
</evidence>
<evidence type="ECO:0000313" key="5">
    <source>
        <dbReference type="Proteomes" id="UP000032544"/>
    </source>
</evidence>
<gene>
    <name evidence="4" type="ORF">LH29_12515</name>
</gene>